<dbReference type="EMBL" id="WBVQ01000002">
    <property type="protein sequence ID" value="KAB2815713.1"/>
    <property type="molecule type" value="Genomic_DNA"/>
</dbReference>
<comment type="caution">
    <text evidence="1">The sequence shown here is derived from an EMBL/GenBank/DDBJ whole genome shotgun (WGS) entry which is preliminary data.</text>
</comment>
<dbReference type="AlphaFoldDB" id="A0A6L3ZCX1"/>
<evidence type="ECO:0008006" key="3">
    <source>
        <dbReference type="Google" id="ProtNLM"/>
    </source>
</evidence>
<dbReference type="Gene3D" id="2.40.160.60">
    <property type="entry name" value="Outer membrane protein transport protein (OMPP1/FadL/TodX)"/>
    <property type="match status" value="1"/>
</dbReference>
<sequence>MRNIAQGVILALIISTAATGQSYNDVVRFSRQADYGSARYMALGGAFSALGNDFSAAAMNPAGLAVYRHDELSFSTNYRNTLTETGHYGKSTEGLDGRFSFHQFGIVLVTDLEDDARFNFGIRYNRTNDYGFEQQINATNTDGSIVDQWFDNADFYSPNSADLWGAGLIFEQLAADVELIGFNSGTSSWEQYAWGTDVLQKESFISHGGRGEFALDFAYEKDNEWHFGGSIVIPTILYQSREIYSESNFDPASSFRSFTMKDNNDIRGTGIQINAGVLWTPENFGRVSAYIHSPTFWSFAQSGSLEFTSYDKTGGGSLNSYQPFDDFLWRMQTPMVFGAGYAYVFDKYGLISVDYSYQDMTTARVSARRYPGELDYLNEDIDNQLKGVQDIRVGGELRLDKMFLRGGYHYTSTPFKTSEPVAYQYSLGWGYKANQWGVDLTYSRKVRSDSFYLYSDLYTQPTSRTITDNIFVATVYFRL</sequence>
<keyword evidence="2" id="KW-1185">Reference proteome</keyword>
<name>A0A6L3ZCX1_9FLAO</name>
<dbReference type="RefSeq" id="WP_151693143.1">
    <property type="nucleotide sequence ID" value="NZ_BMGX01000001.1"/>
</dbReference>
<evidence type="ECO:0000313" key="2">
    <source>
        <dbReference type="Proteomes" id="UP000484164"/>
    </source>
</evidence>
<dbReference type="OrthoDB" id="9765571at2"/>
<proteinExistence type="predicted"/>
<organism evidence="1 2">
    <name type="scientific">Phaeocystidibacter marisrubri</name>
    <dbReference type="NCBI Taxonomy" id="1577780"/>
    <lineage>
        <taxon>Bacteria</taxon>
        <taxon>Pseudomonadati</taxon>
        <taxon>Bacteroidota</taxon>
        <taxon>Flavobacteriia</taxon>
        <taxon>Flavobacteriales</taxon>
        <taxon>Phaeocystidibacteraceae</taxon>
        <taxon>Phaeocystidibacter</taxon>
    </lineage>
</organism>
<dbReference type="SUPFAM" id="SSF56935">
    <property type="entry name" value="Porins"/>
    <property type="match status" value="1"/>
</dbReference>
<accession>A0A6L3ZCX1</accession>
<reference evidence="1 2" key="1">
    <citation type="submission" date="2019-10" db="EMBL/GenBank/DDBJ databases">
        <title>Genome sequence of Phaeocystidibacter marisrubri JCM30614 (type strain).</title>
        <authorList>
            <person name="Bowman J.P."/>
        </authorList>
    </citation>
    <scope>NUCLEOTIDE SEQUENCE [LARGE SCALE GENOMIC DNA]</scope>
    <source>
        <strain evidence="1 2">JCM 30614</strain>
    </source>
</reference>
<evidence type="ECO:0000313" key="1">
    <source>
        <dbReference type="EMBL" id="KAB2815713.1"/>
    </source>
</evidence>
<dbReference type="Proteomes" id="UP000484164">
    <property type="component" value="Unassembled WGS sequence"/>
</dbReference>
<protein>
    <recommendedName>
        <fullName evidence="3">Transporter</fullName>
    </recommendedName>
</protein>
<gene>
    <name evidence="1" type="ORF">F8C82_08415</name>
</gene>